<feature type="domain" description="Response regulatory" evidence="5">
    <location>
        <begin position="1142"/>
        <end position="1264"/>
    </location>
</feature>
<feature type="compositionally biased region" description="Polar residues" evidence="3">
    <location>
        <begin position="390"/>
        <end position="399"/>
    </location>
</feature>
<accession>A0A1V6T3I9</accession>
<dbReference type="EMBL" id="MLKD01000013">
    <property type="protein sequence ID" value="OQE20490.1"/>
    <property type="molecule type" value="Genomic_DNA"/>
</dbReference>
<feature type="region of interest" description="Disordered" evidence="3">
    <location>
        <begin position="488"/>
        <end position="514"/>
    </location>
</feature>
<name>A0A1V6T3I9_9EURO</name>
<evidence type="ECO:0008006" key="8">
    <source>
        <dbReference type="Google" id="ProtNLM"/>
    </source>
</evidence>
<evidence type="ECO:0000313" key="6">
    <source>
        <dbReference type="EMBL" id="OQE20490.1"/>
    </source>
</evidence>
<dbReference type="InterPro" id="IPR036097">
    <property type="entry name" value="HisK_dim/P_sf"/>
</dbReference>
<reference evidence="7" key="1">
    <citation type="journal article" date="2017" name="Nat. Microbiol.">
        <title>Global analysis of biosynthetic gene clusters reveals vast potential of secondary metabolite production in Penicillium species.</title>
        <authorList>
            <person name="Nielsen J.C."/>
            <person name="Grijseels S."/>
            <person name="Prigent S."/>
            <person name="Ji B."/>
            <person name="Dainat J."/>
            <person name="Nielsen K.F."/>
            <person name="Frisvad J.C."/>
            <person name="Workman M."/>
            <person name="Nielsen J."/>
        </authorList>
    </citation>
    <scope>NUCLEOTIDE SEQUENCE [LARGE SCALE GENOMIC DNA]</scope>
    <source>
        <strain evidence="7">IBT 24891</strain>
    </source>
</reference>
<dbReference type="SMART" id="SM00388">
    <property type="entry name" value="HisKA"/>
    <property type="match status" value="1"/>
</dbReference>
<dbReference type="InterPro" id="IPR050956">
    <property type="entry name" value="2C_system_His_kinase"/>
</dbReference>
<feature type="region of interest" description="Disordered" evidence="3">
    <location>
        <begin position="379"/>
        <end position="410"/>
    </location>
</feature>
<feature type="region of interest" description="Disordered" evidence="3">
    <location>
        <begin position="1113"/>
        <end position="1140"/>
    </location>
</feature>
<dbReference type="Pfam" id="PF00072">
    <property type="entry name" value="Response_reg"/>
    <property type="match status" value="1"/>
</dbReference>
<keyword evidence="1 2" id="KW-0597">Phosphoprotein</keyword>
<dbReference type="OrthoDB" id="303614at2759"/>
<evidence type="ECO:0000256" key="3">
    <source>
        <dbReference type="SAM" id="MobiDB-lite"/>
    </source>
</evidence>
<feature type="modified residue" description="4-aspartylphosphate" evidence="2">
    <location>
        <position position="1193"/>
    </location>
</feature>
<feature type="domain" description="Histidine kinase" evidence="4">
    <location>
        <begin position="606"/>
        <end position="882"/>
    </location>
</feature>
<dbReference type="Gene3D" id="3.40.50.2300">
    <property type="match status" value="1"/>
</dbReference>
<proteinExistence type="predicted"/>
<dbReference type="GO" id="GO:0000155">
    <property type="term" value="F:phosphorelay sensor kinase activity"/>
    <property type="evidence" value="ECO:0007669"/>
    <property type="project" value="InterPro"/>
</dbReference>
<keyword evidence="7" id="KW-1185">Reference proteome</keyword>
<evidence type="ECO:0000256" key="1">
    <source>
        <dbReference type="ARBA" id="ARBA00022553"/>
    </source>
</evidence>
<dbReference type="STRING" id="303698.A0A1V6T3I9"/>
<sequence>MAESRPAPFLEHQRPVSFETSREREFYKYLPSSHLERQLEHFDNNTRSTDFTPQSSPDPAITAFAQLGALRLDAQRTLISLFSRHEQHILTESTRTLSLQDDTDHNTRDGLWIGNCTMSYSRSFFNPSTFPLNTSSPPKDQLWVVPDLTQDSNFKDHPDVTSYPSIRFLASSPIISPKGVVIGAFTVLDDKPRTSLDPTTAKFLLDMGTTVMEYLVSVRSRSQHLRAERMIVGFGSFLEGKGSLRNSWLDATGKLDYLKDDYNDDREGGINRAQQDKQVSDIVAKAMKGSGTKNMPLPFRRHEDKARIAKAIRKNPHLRMKTLPEATTPTSLERMAPREDHQHQLEEAFSRAANIIRESIEVEGSIFFDANFGTHGASVTAEKSDHEGSGQESYSSTSGDEGPIRGPSNVKMNEDITAHAEDSGRGTSSPCQILGFSTSYASSVNDESTGDRRIALSEPFLAGLLRRYPQGKIFNFFEDGSISASETSDSNFKNFSQGGEPQKTTTAAPRPGRKYKRTRKALLRQDAETLLQLAPNSRSIIFSPLWDSHKGRWYSANVSWTQARHRVFTSDDELAFLFAFGYSIMAEVHRLNSVFSEKAKSSLLAGLSHELRSPLHGIFGMIDLLNTSALNTLQRGFIHTISSCAFTLLGSINQLLEYASIKDIRAASVAARYIGGPDKEQLLKTVGDSQPEAGNEDTCVELAALVEDAVETIFAGYTFFHVQQFPVDTARGGKFFEVGRFDTPDGVQVVLDIASILDLKFLTLSGAWYSILTNVVGNALKFTQKGHVRISLNANPVTVLESGEVVRSNIEMTVSDSGCGVDPEFLRNEIFSAFAQEDSMTTGNGLGLNITQRIIHSLGGTIEINSHQGIGTEVKVCVDLDHTVTPDSPSQQSISTSSYLASARNLVRAKTVGFIGHWSSDSDLAVRSSLQNLCEKVLLMNVHLISPFQPELCEYDFYLLSFESFSKGDLDVKAFAPSLRERPSSPVIVLCPSPRIAHSMFAESQKHPNADIVEFISQPYGPRKLVKAFEICLKRQEQGMDVTATEYDHANDTPNALAANEHKETGVDISLDASAPLSTGNISVDTIKSDYFGTPLDQQDSYFTPKASQISNLDSGEHSALPTPFDIDDHSNPQQQDSSRTTVLIVDDNIINIRILVEFMKKLKCNYATASNGLEALEFFEANTSSIALIFMDISMPVMDGLESSRRIRGFEQKSDIDNPVKIIALTGVAQHDLQRDTIGAGIDSFMTKPARIKSLIPILEQSGVLAKNLDKSPEKTG</sequence>
<dbReference type="Proteomes" id="UP000191285">
    <property type="component" value="Unassembled WGS sequence"/>
</dbReference>
<dbReference type="AlphaFoldDB" id="A0A1V6T3I9"/>
<gene>
    <name evidence="6" type="ORF">PENSTE_c013G03113</name>
</gene>
<protein>
    <recommendedName>
        <fullName evidence="8">Histidine kinase</fullName>
    </recommendedName>
</protein>
<dbReference type="SUPFAM" id="SSF52172">
    <property type="entry name" value="CheY-like"/>
    <property type="match status" value="1"/>
</dbReference>
<evidence type="ECO:0000259" key="4">
    <source>
        <dbReference type="PROSITE" id="PS50109"/>
    </source>
</evidence>
<evidence type="ECO:0000256" key="2">
    <source>
        <dbReference type="PROSITE-ProRule" id="PRU00169"/>
    </source>
</evidence>
<dbReference type="Pfam" id="PF02518">
    <property type="entry name" value="HATPase_c"/>
    <property type="match status" value="1"/>
</dbReference>
<dbReference type="PRINTS" id="PR00344">
    <property type="entry name" value="BCTRLSENSOR"/>
</dbReference>
<dbReference type="Pfam" id="PF00512">
    <property type="entry name" value="HisKA"/>
    <property type="match status" value="1"/>
</dbReference>
<dbReference type="SMART" id="SM00387">
    <property type="entry name" value="HATPase_c"/>
    <property type="match status" value="1"/>
</dbReference>
<dbReference type="SMART" id="SM00448">
    <property type="entry name" value="REC"/>
    <property type="match status" value="1"/>
</dbReference>
<evidence type="ECO:0000259" key="5">
    <source>
        <dbReference type="PROSITE" id="PS50110"/>
    </source>
</evidence>
<dbReference type="PROSITE" id="PS50109">
    <property type="entry name" value="HIS_KIN"/>
    <property type="match status" value="1"/>
</dbReference>
<dbReference type="CDD" id="cd00082">
    <property type="entry name" value="HisKA"/>
    <property type="match status" value="1"/>
</dbReference>
<dbReference type="PANTHER" id="PTHR43719:SF69">
    <property type="entry name" value="HISTIDINE KINASE G7"/>
    <property type="match status" value="1"/>
</dbReference>
<dbReference type="Gene3D" id="3.30.565.10">
    <property type="entry name" value="Histidine kinase-like ATPase, C-terminal domain"/>
    <property type="match status" value="1"/>
</dbReference>
<feature type="compositionally biased region" description="Polar residues" evidence="3">
    <location>
        <begin position="488"/>
        <end position="507"/>
    </location>
</feature>
<comment type="caution">
    <text evidence="6">The sequence shown here is derived from an EMBL/GenBank/DDBJ whole genome shotgun (WGS) entry which is preliminary data.</text>
</comment>
<dbReference type="SUPFAM" id="SSF55874">
    <property type="entry name" value="ATPase domain of HSP90 chaperone/DNA topoisomerase II/histidine kinase"/>
    <property type="match status" value="1"/>
</dbReference>
<organism evidence="6 7">
    <name type="scientific">Penicillium steckii</name>
    <dbReference type="NCBI Taxonomy" id="303698"/>
    <lineage>
        <taxon>Eukaryota</taxon>
        <taxon>Fungi</taxon>
        <taxon>Dikarya</taxon>
        <taxon>Ascomycota</taxon>
        <taxon>Pezizomycotina</taxon>
        <taxon>Eurotiomycetes</taxon>
        <taxon>Eurotiomycetidae</taxon>
        <taxon>Eurotiales</taxon>
        <taxon>Aspergillaceae</taxon>
        <taxon>Penicillium</taxon>
    </lineage>
</organism>
<dbReference type="InterPro" id="IPR003661">
    <property type="entry name" value="HisK_dim/P_dom"/>
</dbReference>
<dbReference type="PANTHER" id="PTHR43719">
    <property type="entry name" value="TWO-COMPONENT HISTIDINE KINASE"/>
    <property type="match status" value="1"/>
</dbReference>
<dbReference type="PROSITE" id="PS50110">
    <property type="entry name" value="RESPONSE_REGULATORY"/>
    <property type="match status" value="1"/>
</dbReference>
<dbReference type="Gene3D" id="1.10.287.130">
    <property type="match status" value="1"/>
</dbReference>
<evidence type="ECO:0000313" key="7">
    <source>
        <dbReference type="Proteomes" id="UP000191285"/>
    </source>
</evidence>
<dbReference type="InterPro" id="IPR004358">
    <property type="entry name" value="Sig_transdc_His_kin-like_C"/>
</dbReference>
<dbReference type="InterPro" id="IPR011006">
    <property type="entry name" value="CheY-like_superfamily"/>
</dbReference>
<dbReference type="InterPro" id="IPR036890">
    <property type="entry name" value="HATPase_C_sf"/>
</dbReference>
<dbReference type="SUPFAM" id="SSF55781">
    <property type="entry name" value="GAF domain-like"/>
    <property type="match status" value="1"/>
</dbReference>
<dbReference type="InterPro" id="IPR001789">
    <property type="entry name" value="Sig_transdc_resp-reg_receiver"/>
</dbReference>
<dbReference type="InterPro" id="IPR005467">
    <property type="entry name" value="His_kinase_dom"/>
</dbReference>
<dbReference type="InterPro" id="IPR003594">
    <property type="entry name" value="HATPase_dom"/>
</dbReference>
<dbReference type="FunFam" id="3.30.450.40:FF:000083">
    <property type="entry name" value="Sensor histidine kinase/response regulator, putative (AFU_orthologue AFUA_4G00660)"/>
    <property type="match status" value="1"/>
</dbReference>
<dbReference type="CDD" id="cd17546">
    <property type="entry name" value="REC_hyHK_CKI1_RcsC-like"/>
    <property type="match status" value="1"/>
</dbReference>
<dbReference type="SUPFAM" id="SSF47384">
    <property type="entry name" value="Homodimeric domain of signal transducing histidine kinase"/>
    <property type="match status" value="1"/>
</dbReference>